<dbReference type="CDD" id="cd06558">
    <property type="entry name" value="crotonase-like"/>
    <property type="match status" value="1"/>
</dbReference>
<dbReference type="EC" id="3.1.2.4" evidence="2"/>
<dbReference type="GO" id="GO:0006574">
    <property type="term" value="P:L-valine catabolic process"/>
    <property type="evidence" value="ECO:0007669"/>
    <property type="project" value="TreeGrafter"/>
</dbReference>
<dbReference type="RefSeq" id="WP_187975367.1">
    <property type="nucleotide sequence ID" value="NZ_CP046884.1"/>
</dbReference>
<evidence type="ECO:0000313" key="5">
    <source>
        <dbReference type="EMBL" id="QNQ89910.1"/>
    </source>
</evidence>
<gene>
    <name evidence="5" type="ORF">GP475_04050</name>
</gene>
<dbReference type="SUPFAM" id="SSF52096">
    <property type="entry name" value="ClpP/crotonase"/>
    <property type="match status" value="1"/>
</dbReference>
<keyword evidence="5" id="KW-0413">Isomerase</keyword>
<dbReference type="GO" id="GO:0016853">
    <property type="term" value="F:isomerase activity"/>
    <property type="evidence" value="ECO:0007669"/>
    <property type="project" value="UniProtKB-KW"/>
</dbReference>
<dbReference type="InterPro" id="IPR045004">
    <property type="entry name" value="ECH_dom"/>
</dbReference>
<dbReference type="Pfam" id="PF16113">
    <property type="entry name" value="ECH_2"/>
    <property type="match status" value="1"/>
</dbReference>
<feature type="domain" description="Enoyl-CoA hydratase/isomerase" evidence="4">
    <location>
        <begin position="22"/>
        <end position="348"/>
    </location>
</feature>
<dbReference type="AlphaFoldDB" id="A0A7H0SMY5"/>
<evidence type="ECO:0000256" key="3">
    <source>
        <dbReference type="ARBA" id="ARBA00022801"/>
    </source>
</evidence>
<accession>A0A7H0SMY5</accession>
<proteinExistence type="predicted"/>
<evidence type="ECO:0000256" key="2">
    <source>
        <dbReference type="ARBA" id="ARBA00011915"/>
    </source>
</evidence>
<dbReference type="PANTHER" id="PTHR43176">
    <property type="entry name" value="3-HYDROXYISOBUTYRYL-COA HYDROLASE-RELATED"/>
    <property type="match status" value="1"/>
</dbReference>
<sequence length="353" mass="38845">MSNHDHTKDDSLVKVSVENTTGILELNRPRALNSLNDEMIRIIFGALEKWKDDDNITQVFISSTHEKAFCAGGDVRFAREGMASNKASEIYTFFADEYRMNALISEYPKPYISLLDGIAMGGGLGVSAHGSHRIVTEKFLAAMPEMAIGYVTDVGISWFFQRMVGALGHPSPALAAFLGLSGYRLDAADAMWSGLGTHLISSDNTEAFRNLLISDGVDAAVAQYQLSDIGESTLSQWYPAIEQCFSCGSWEKIFEALKNSDNAEFRDHTMELLESASPTSLVATAEVFVANEDAADIHQGLAHEWTVGKELLSSHDFMEGVRAVLVDKDRRPSFSPASTADVDVQYWREKLHS</sequence>
<reference evidence="5 6" key="1">
    <citation type="submission" date="2019-12" db="EMBL/GenBank/DDBJ databases">
        <title>Corynebacterium sp. nov., isolated from feces of the Anser Albifrons in China.</title>
        <authorList>
            <person name="Liu Q."/>
        </authorList>
    </citation>
    <scope>NUCLEOTIDE SEQUENCE [LARGE SCALE GENOMIC DNA]</scope>
    <source>
        <strain evidence="5 6">4H37-19</strain>
    </source>
</reference>
<dbReference type="EMBL" id="CP046884">
    <property type="protein sequence ID" value="QNQ89910.1"/>
    <property type="molecule type" value="Genomic_DNA"/>
</dbReference>
<name>A0A7H0SMY5_9CORY</name>
<dbReference type="KEGG" id="cpoy:GP475_04050"/>
<evidence type="ECO:0000313" key="6">
    <source>
        <dbReference type="Proteomes" id="UP000516320"/>
    </source>
</evidence>
<dbReference type="GO" id="GO:0003860">
    <property type="term" value="F:3-hydroxyisobutyryl-CoA hydrolase activity"/>
    <property type="evidence" value="ECO:0007669"/>
    <property type="project" value="UniProtKB-EC"/>
</dbReference>
<keyword evidence="3" id="KW-0378">Hydrolase</keyword>
<evidence type="ECO:0000259" key="4">
    <source>
        <dbReference type="Pfam" id="PF16113"/>
    </source>
</evidence>
<dbReference type="NCBIfam" id="NF004127">
    <property type="entry name" value="PRK05617.1"/>
    <property type="match status" value="1"/>
</dbReference>
<keyword evidence="6" id="KW-1185">Reference proteome</keyword>
<dbReference type="InterPro" id="IPR032259">
    <property type="entry name" value="HIBYL-CoA-H"/>
</dbReference>
<protein>
    <recommendedName>
        <fullName evidence="2">3-hydroxyisobutyryl-CoA hydrolase</fullName>
        <ecNumber evidence="2">3.1.2.4</ecNumber>
    </recommendedName>
</protein>
<dbReference type="PANTHER" id="PTHR43176:SF3">
    <property type="entry name" value="3-HYDROXYISOBUTYRYL-COA HYDROLASE, MITOCHONDRIAL"/>
    <property type="match status" value="1"/>
</dbReference>
<comment type="catalytic activity">
    <reaction evidence="1">
        <text>3-hydroxy-2-methylpropanoyl-CoA + H2O = 3-hydroxy-2-methylpropanoate + CoA + H(+)</text>
        <dbReference type="Rhea" id="RHEA:20888"/>
        <dbReference type="ChEBI" id="CHEBI:11805"/>
        <dbReference type="ChEBI" id="CHEBI:15377"/>
        <dbReference type="ChEBI" id="CHEBI:15378"/>
        <dbReference type="ChEBI" id="CHEBI:57287"/>
        <dbReference type="ChEBI" id="CHEBI:57340"/>
        <dbReference type="EC" id="3.1.2.4"/>
    </reaction>
</comment>
<evidence type="ECO:0000256" key="1">
    <source>
        <dbReference type="ARBA" id="ARBA00001709"/>
    </source>
</evidence>
<organism evidence="5 6">
    <name type="scientific">Corynebacterium poyangense</name>
    <dbReference type="NCBI Taxonomy" id="2684405"/>
    <lineage>
        <taxon>Bacteria</taxon>
        <taxon>Bacillati</taxon>
        <taxon>Actinomycetota</taxon>
        <taxon>Actinomycetes</taxon>
        <taxon>Mycobacteriales</taxon>
        <taxon>Corynebacteriaceae</taxon>
        <taxon>Corynebacterium</taxon>
    </lineage>
</organism>
<dbReference type="Proteomes" id="UP000516320">
    <property type="component" value="Chromosome"/>
</dbReference>
<dbReference type="InterPro" id="IPR029045">
    <property type="entry name" value="ClpP/crotonase-like_dom_sf"/>
</dbReference>
<dbReference type="Gene3D" id="3.90.226.10">
    <property type="entry name" value="2-enoyl-CoA Hydratase, Chain A, domain 1"/>
    <property type="match status" value="1"/>
</dbReference>